<protein>
    <submittedName>
        <fullName evidence="3">Uncharacterized protein</fullName>
    </submittedName>
</protein>
<organism evidence="3 4">
    <name type="scientific">Armillaria solidipes</name>
    <dbReference type="NCBI Taxonomy" id="1076256"/>
    <lineage>
        <taxon>Eukaryota</taxon>
        <taxon>Fungi</taxon>
        <taxon>Dikarya</taxon>
        <taxon>Basidiomycota</taxon>
        <taxon>Agaricomycotina</taxon>
        <taxon>Agaricomycetes</taxon>
        <taxon>Agaricomycetidae</taxon>
        <taxon>Agaricales</taxon>
        <taxon>Marasmiineae</taxon>
        <taxon>Physalacriaceae</taxon>
        <taxon>Armillaria</taxon>
    </lineage>
</organism>
<accession>A0A2H3BB85</accession>
<keyword evidence="4" id="KW-1185">Reference proteome</keyword>
<name>A0A2H3BB85_9AGAR</name>
<feature type="chain" id="PRO_5013910679" evidence="2">
    <location>
        <begin position="27"/>
        <end position="321"/>
    </location>
</feature>
<feature type="signal peptide" evidence="2">
    <location>
        <begin position="1"/>
        <end position="26"/>
    </location>
</feature>
<evidence type="ECO:0000256" key="1">
    <source>
        <dbReference type="SAM" id="Phobius"/>
    </source>
</evidence>
<keyword evidence="1" id="KW-0472">Membrane</keyword>
<keyword evidence="1" id="KW-1133">Transmembrane helix</keyword>
<dbReference type="Proteomes" id="UP000218334">
    <property type="component" value="Unassembled WGS sequence"/>
</dbReference>
<sequence>MFSIHIFPQGAAWGWLFYLFPQLSHGESDDNEESEVFHSPGMILIYYRMPMEISKHMLVILGSLKVPKFTSNKFHDAKMHTLVDIEETPEVLPDFSSIHVLTTQLSDSWFNEVIIECLTYGMYTALLAIVLWRILSSSTAHGRQTKVLAEISIFMYIMATMHLAVRWFYARRAFIANGIRTVSIYGYDRQIYGLTCTITIWAETIDDQIRSRYTNKAKIPILSEPVQDPYFFWIPKLHTVQLRYGVDPYSLIAGGPLYGRAGSSGGGIGGSLSFPLYAHYVEQGKPVTPWESNMINWGVAYYSMTLSTTIICTTLIVYRLA</sequence>
<proteinExistence type="predicted"/>
<reference evidence="4" key="1">
    <citation type="journal article" date="2017" name="Nat. Ecol. Evol.">
        <title>Genome expansion and lineage-specific genetic innovations in the forest pathogenic fungi Armillaria.</title>
        <authorList>
            <person name="Sipos G."/>
            <person name="Prasanna A.N."/>
            <person name="Walter M.C."/>
            <person name="O'Connor E."/>
            <person name="Balint B."/>
            <person name="Krizsan K."/>
            <person name="Kiss B."/>
            <person name="Hess J."/>
            <person name="Varga T."/>
            <person name="Slot J."/>
            <person name="Riley R."/>
            <person name="Boka B."/>
            <person name="Rigling D."/>
            <person name="Barry K."/>
            <person name="Lee J."/>
            <person name="Mihaltcheva S."/>
            <person name="LaButti K."/>
            <person name="Lipzen A."/>
            <person name="Waldron R."/>
            <person name="Moloney N.M."/>
            <person name="Sperisen C."/>
            <person name="Kredics L."/>
            <person name="Vagvoelgyi C."/>
            <person name="Patrignani A."/>
            <person name="Fitzpatrick D."/>
            <person name="Nagy I."/>
            <person name="Doyle S."/>
            <person name="Anderson J.B."/>
            <person name="Grigoriev I.V."/>
            <person name="Gueldener U."/>
            <person name="Muensterkoetter M."/>
            <person name="Nagy L.G."/>
        </authorList>
    </citation>
    <scope>NUCLEOTIDE SEQUENCE [LARGE SCALE GENOMIC DNA]</scope>
    <source>
        <strain evidence="4">28-4</strain>
    </source>
</reference>
<evidence type="ECO:0000313" key="3">
    <source>
        <dbReference type="EMBL" id="PBK68139.1"/>
    </source>
</evidence>
<feature type="transmembrane region" description="Helical" evidence="1">
    <location>
        <begin position="299"/>
        <end position="318"/>
    </location>
</feature>
<evidence type="ECO:0000256" key="2">
    <source>
        <dbReference type="SAM" id="SignalP"/>
    </source>
</evidence>
<feature type="transmembrane region" description="Helical" evidence="1">
    <location>
        <begin position="113"/>
        <end position="135"/>
    </location>
</feature>
<gene>
    <name evidence="3" type="ORF">ARMSODRAFT_976396</name>
</gene>
<keyword evidence="2" id="KW-0732">Signal</keyword>
<dbReference type="AlphaFoldDB" id="A0A2H3BB85"/>
<dbReference type="EMBL" id="KZ293434">
    <property type="protein sequence ID" value="PBK68139.1"/>
    <property type="molecule type" value="Genomic_DNA"/>
</dbReference>
<keyword evidence="1" id="KW-0812">Transmembrane</keyword>
<feature type="transmembrane region" description="Helical" evidence="1">
    <location>
        <begin position="147"/>
        <end position="169"/>
    </location>
</feature>
<evidence type="ECO:0000313" key="4">
    <source>
        <dbReference type="Proteomes" id="UP000218334"/>
    </source>
</evidence>